<dbReference type="Pfam" id="PF00155">
    <property type="entry name" value="Aminotran_1_2"/>
    <property type="match status" value="1"/>
</dbReference>
<dbReference type="InterPro" id="IPR015421">
    <property type="entry name" value="PyrdxlP-dep_Trfase_major"/>
</dbReference>
<comment type="similarity">
    <text evidence="2">Belongs to the class-I pyridoxal-phosphate-dependent aminotransferase family.</text>
</comment>
<keyword evidence="5" id="KW-0663">Pyridoxal phosphate</keyword>
<keyword evidence="8" id="KW-1185">Reference proteome</keyword>
<sequence length="426" mass="45793">MTIAATPPAHLRDVPFMGVIFVLDEAAKVGFELGDPDWVNLGQGQPEVGPLPGAPERISRVDLAPEDHAYGPVSGTRTVREAVAAYYNDTFRAGLPGRYTADHVAIVQGGRLALSRALAALGETNVGYMLPDYSAYEDMLSLHLSRVTPVPVRTRPEEGFRLGTGDLAGLVERSGVGAFLLSNPCNPTGAVIAGDRLDALVRYAGEAGCALLVDEFYSHYHYAPGPDGAWLPAAGPVSAAAHVSDPDTDDVLVFDGLTKNFRYPGWRLGWVLGPPATIAVLDRVGSAMDGGPSRVVQRAALAALEPGYARRETAAVRAEFTRKRNHAVAALRRMGVAVDAEPAGTFYVWGCLDRLPAPLNDGMEFFRRALEFKVITVPGQLFDVNPGRRRRGASPYASWMRFSFGPGYGALTEGLERLERMVAKYA</sequence>
<dbReference type="PANTHER" id="PTHR46383">
    <property type="entry name" value="ASPARTATE AMINOTRANSFERASE"/>
    <property type="match status" value="1"/>
</dbReference>
<proteinExistence type="inferred from homology"/>
<reference evidence="7 8" key="1">
    <citation type="submission" date="2023-08" db="EMBL/GenBank/DDBJ databases">
        <title>Phytohabitans sansha sp. nov., isolated from marine sediment.</title>
        <authorList>
            <person name="Zhao Y."/>
            <person name="Yi K."/>
        </authorList>
    </citation>
    <scope>NUCLEOTIDE SEQUENCE [LARGE SCALE GENOMIC DNA]</scope>
    <source>
        <strain evidence="7 8">ZYX-F-186</strain>
    </source>
</reference>
<evidence type="ECO:0000256" key="5">
    <source>
        <dbReference type="ARBA" id="ARBA00022898"/>
    </source>
</evidence>
<evidence type="ECO:0000256" key="3">
    <source>
        <dbReference type="ARBA" id="ARBA00022576"/>
    </source>
</evidence>
<dbReference type="EMBL" id="JAVHUY010000027">
    <property type="protein sequence ID" value="MDQ7908024.1"/>
    <property type="molecule type" value="Genomic_DNA"/>
</dbReference>
<dbReference type="InterPro" id="IPR050596">
    <property type="entry name" value="AspAT/PAT-like"/>
</dbReference>
<name>A0ABU0ZLV1_9ACTN</name>
<comment type="cofactor">
    <cofactor evidence="1">
        <name>pyridoxal 5'-phosphate</name>
        <dbReference type="ChEBI" id="CHEBI:597326"/>
    </cofactor>
</comment>
<evidence type="ECO:0000256" key="1">
    <source>
        <dbReference type="ARBA" id="ARBA00001933"/>
    </source>
</evidence>
<evidence type="ECO:0000259" key="6">
    <source>
        <dbReference type="Pfam" id="PF00155"/>
    </source>
</evidence>
<keyword evidence="3 7" id="KW-0032">Aminotransferase</keyword>
<protein>
    <submittedName>
        <fullName evidence="7">Pyridoxal phosphate-dependent aminotransferase</fullName>
    </submittedName>
</protein>
<evidence type="ECO:0000256" key="2">
    <source>
        <dbReference type="ARBA" id="ARBA00007441"/>
    </source>
</evidence>
<evidence type="ECO:0000313" key="8">
    <source>
        <dbReference type="Proteomes" id="UP001230908"/>
    </source>
</evidence>
<dbReference type="SUPFAM" id="SSF53383">
    <property type="entry name" value="PLP-dependent transferases"/>
    <property type="match status" value="1"/>
</dbReference>
<dbReference type="PANTHER" id="PTHR46383:SF1">
    <property type="entry name" value="ASPARTATE AMINOTRANSFERASE"/>
    <property type="match status" value="1"/>
</dbReference>
<dbReference type="InterPro" id="IPR004839">
    <property type="entry name" value="Aminotransferase_I/II_large"/>
</dbReference>
<dbReference type="Gene3D" id="3.40.640.10">
    <property type="entry name" value="Type I PLP-dependent aspartate aminotransferase-like (Major domain)"/>
    <property type="match status" value="1"/>
</dbReference>
<organism evidence="7 8">
    <name type="scientific">Phytohabitans maris</name>
    <dbReference type="NCBI Taxonomy" id="3071409"/>
    <lineage>
        <taxon>Bacteria</taxon>
        <taxon>Bacillati</taxon>
        <taxon>Actinomycetota</taxon>
        <taxon>Actinomycetes</taxon>
        <taxon>Micromonosporales</taxon>
        <taxon>Micromonosporaceae</taxon>
    </lineage>
</organism>
<evidence type="ECO:0000256" key="4">
    <source>
        <dbReference type="ARBA" id="ARBA00022679"/>
    </source>
</evidence>
<comment type="caution">
    <text evidence="7">The sequence shown here is derived from an EMBL/GenBank/DDBJ whole genome shotgun (WGS) entry which is preliminary data.</text>
</comment>
<dbReference type="Proteomes" id="UP001230908">
    <property type="component" value="Unassembled WGS sequence"/>
</dbReference>
<evidence type="ECO:0000313" key="7">
    <source>
        <dbReference type="EMBL" id="MDQ7908024.1"/>
    </source>
</evidence>
<dbReference type="InterPro" id="IPR015424">
    <property type="entry name" value="PyrdxlP-dep_Trfase"/>
</dbReference>
<accession>A0ABU0ZLV1</accession>
<feature type="domain" description="Aminotransferase class I/classII large" evidence="6">
    <location>
        <begin position="37"/>
        <end position="404"/>
    </location>
</feature>
<dbReference type="GO" id="GO:0008483">
    <property type="term" value="F:transaminase activity"/>
    <property type="evidence" value="ECO:0007669"/>
    <property type="project" value="UniProtKB-KW"/>
</dbReference>
<keyword evidence="4" id="KW-0808">Transferase</keyword>
<dbReference type="CDD" id="cd00609">
    <property type="entry name" value="AAT_like"/>
    <property type="match status" value="1"/>
</dbReference>
<gene>
    <name evidence="7" type="ORF">RB614_26205</name>
</gene>
<dbReference type="RefSeq" id="WP_308715294.1">
    <property type="nucleotide sequence ID" value="NZ_JAVHUY010000027.1"/>
</dbReference>